<dbReference type="InterPro" id="IPR016181">
    <property type="entry name" value="Acyl_CoA_acyltransferase"/>
</dbReference>
<evidence type="ECO:0000259" key="1">
    <source>
        <dbReference type="Pfam" id="PF21926"/>
    </source>
</evidence>
<protein>
    <recommendedName>
        <fullName evidence="1">N-acyl amino acid synthase FeeM catalytic core domain-containing protein</fullName>
    </recommendedName>
</protein>
<sequence length="264" mass="29817">MDGSTFSSPITYRRDTILNIPSEGDTSARLAVTIKELKEAYKIRHDGYLSYGYIAPQEGGLFSDTYDQARNERTVVIYRADIPAATIRICLHDHSGTWPDASRIPAMEIFREEILALEAAAIQEGNPGRVIEITRFARDPAFANDRSLIIAAFRIVAYLRLYFEADIMINAVRPHHMPMYRRLGFKKIAEPRQYPNLTYCACLMAMLPDNYDAALQKIGFPYGISISDPIYSRLVAGDLVTVFASDPDMHMPPISHTQRAQMAY</sequence>
<evidence type="ECO:0000313" key="3">
    <source>
        <dbReference type="Proteomes" id="UP000007100"/>
    </source>
</evidence>
<dbReference type="AlphaFoldDB" id="F0J002"/>
<evidence type="ECO:0000313" key="2">
    <source>
        <dbReference type="EMBL" id="BAJ81362.1"/>
    </source>
</evidence>
<feature type="domain" description="N-acyl amino acid synthase FeeM catalytic core" evidence="1">
    <location>
        <begin position="39"/>
        <end position="206"/>
    </location>
</feature>
<dbReference type="HOGENOM" id="CLU_092294_0_0_5"/>
<dbReference type="InterPro" id="IPR054597">
    <property type="entry name" value="FeeM_cat"/>
</dbReference>
<dbReference type="KEGG" id="amv:ACMV_20150"/>
<proteinExistence type="predicted"/>
<reference evidence="2 3" key="1">
    <citation type="submission" date="2010-12" db="EMBL/GenBank/DDBJ databases">
        <title>Whole genome sequence of Acidiphilium multivorum AIU301.</title>
        <authorList>
            <person name="Narita-Yamada S."/>
            <person name="Nakamura S."/>
            <person name="Ito N."/>
            <person name="Takarada H."/>
            <person name="Katano Y."/>
            <person name="Nakazawa H."/>
            <person name="Hosoyama A."/>
            <person name="Yamada R."/>
            <person name="Fujita N."/>
        </authorList>
    </citation>
    <scope>NUCLEOTIDE SEQUENCE [LARGE SCALE GENOMIC DNA]</scope>
    <source>
        <strain evidence="3">DSM 11245 / JCM 8867 / AIU301</strain>
    </source>
</reference>
<dbReference type="Gene3D" id="3.40.630.30">
    <property type="match status" value="1"/>
</dbReference>
<accession>F0J002</accession>
<dbReference type="OrthoDB" id="9812697at2"/>
<gene>
    <name evidence="2" type="ordered locus">ACMV_20150</name>
</gene>
<dbReference type="Proteomes" id="UP000007100">
    <property type="component" value="Chromosome"/>
</dbReference>
<dbReference type="SUPFAM" id="SSF55729">
    <property type="entry name" value="Acyl-CoA N-acyltransferases (Nat)"/>
    <property type="match status" value="1"/>
</dbReference>
<name>F0J002_ACIMA</name>
<keyword evidence="3" id="KW-1185">Reference proteome</keyword>
<dbReference type="EMBL" id="AP012035">
    <property type="protein sequence ID" value="BAJ81362.1"/>
    <property type="molecule type" value="Genomic_DNA"/>
</dbReference>
<dbReference type="Pfam" id="PF21926">
    <property type="entry name" value="FeeM"/>
    <property type="match status" value="1"/>
</dbReference>
<organism evidence="2 3">
    <name type="scientific">Acidiphilium multivorum (strain DSM 11245 / JCM 8867 / NBRC 100883 / AIU 301)</name>
    <dbReference type="NCBI Taxonomy" id="926570"/>
    <lineage>
        <taxon>Bacteria</taxon>
        <taxon>Pseudomonadati</taxon>
        <taxon>Pseudomonadota</taxon>
        <taxon>Alphaproteobacteria</taxon>
        <taxon>Acetobacterales</taxon>
        <taxon>Acidocellaceae</taxon>
        <taxon>Acidiphilium</taxon>
    </lineage>
</organism>
<dbReference type="RefSeq" id="WP_013640362.1">
    <property type="nucleotide sequence ID" value="NC_015186.1"/>
</dbReference>